<evidence type="ECO:0000313" key="3">
    <source>
        <dbReference type="Proteomes" id="UP000642673"/>
    </source>
</evidence>
<evidence type="ECO:0000313" key="2">
    <source>
        <dbReference type="EMBL" id="GHB40184.1"/>
    </source>
</evidence>
<sequence>MAPVAAKTGIAPDAQSAATRPAAAATRATRLEAGIAPDMELGDSRVISIPG</sequence>
<gene>
    <name evidence="2" type="ORF">GCM10010347_07180</name>
</gene>
<feature type="region of interest" description="Disordered" evidence="1">
    <location>
        <begin position="1"/>
        <end position="25"/>
    </location>
</feature>
<comment type="caution">
    <text evidence="2">The sequence shown here is derived from an EMBL/GenBank/DDBJ whole genome shotgun (WGS) entry which is preliminary data.</text>
</comment>
<evidence type="ECO:0000256" key="1">
    <source>
        <dbReference type="SAM" id="MobiDB-lite"/>
    </source>
</evidence>
<proteinExistence type="predicted"/>
<protein>
    <submittedName>
        <fullName evidence="2">Uncharacterized protein</fullName>
    </submittedName>
</protein>
<accession>A0ABQ3ELF1</accession>
<organism evidence="2 3">
    <name type="scientific">Streptomyces cirratus</name>
    <dbReference type="NCBI Taxonomy" id="68187"/>
    <lineage>
        <taxon>Bacteria</taxon>
        <taxon>Bacillati</taxon>
        <taxon>Actinomycetota</taxon>
        <taxon>Actinomycetes</taxon>
        <taxon>Kitasatosporales</taxon>
        <taxon>Streptomycetaceae</taxon>
        <taxon>Streptomyces</taxon>
    </lineage>
</organism>
<reference evidence="3" key="1">
    <citation type="journal article" date="2019" name="Int. J. Syst. Evol. Microbiol.">
        <title>The Global Catalogue of Microorganisms (GCM) 10K type strain sequencing project: providing services to taxonomists for standard genome sequencing and annotation.</title>
        <authorList>
            <consortium name="The Broad Institute Genomics Platform"/>
            <consortium name="The Broad Institute Genome Sequencing Center for Infectious Disease"/>
            <person name="Wu L."/>
            <person name="Ma J."/>
        </authorList>
    </citation>
    <scope>NUCLEOTIDE SEQUENCE [LARGE SCALE GENOMIC DNA]</scope>
    <source>
        <strain evidence="3">JCM 4738</strain>
    </source>
</reference>
<dbReference type="Proteomes" id="UP000642673">
    <property type="component" value="Unassembled WGS sequence"/>
</dbReference>
<dbReference type="EMBL" id="BMVP01000001">
    <property type="protein sequence ID" value="GHB40184.1"/>
    <property type="molecule type" value="Genomic_DNA"/>
</dbReference>
<keyword evidence="3" id="KW-1185">Reference proteome</keyword>
<name>A0ABQ3ELF1_9ACTN</name>